<proteinExistence type="predicted"/>
<accession>A0A9N9ED11</accession>
<evidence type="ECO:0000313" key="2">
    <source>
        <dbReference type="Proteomes" id="UP000789739"/>
    </source>
</evidence>
<evidence type="ECO:0000313" key="1">
    <source>
        <dbReference type="EMBL" id="CAG8674876.1"/>
    </source>
</evidence>
<reference evidence="1" key="1">
    <citation type="submission" date="2021-06" db="EMBL/GenBank/DDBJ databases">
        <authorList>
            <person name="Kallberg Y."/>
            <person name="Tangrot J."/>
            <person name="Rosling A."/>
        </authorList>
    </citation>
    <scope>NUCLEOTIDE SEQUENCE</scope>
    <source>
        <strain evidence="1">BR232B</strain>
    </source>
</reference>
<gene>
    <name evidence="1" type="ORF">PBRASI_LOCUS11491</name>
</gene>
<protein>
    <submittedName>
        <fullName evidence="1">9250_t:CDS:1</fullName>
    </submittedName>
</protein>
<comment type="caution">
    <text evidence="1">The sequence shown here is derived from an EMBL/GenBank/DDBJ whole genome shotgun (WGS) entry which is preliminary data.</text>
</comment>
<keyword evidence="2" id="KW-1185">Reference proteome</keyword>
<sequence>KHPDFDIFIDDNTIHIEEASKLFPDKIYVVPDYEATSELQGSNIYHVKTTVSNLKNEDFTKAAEEYKEKTKTSNNK</sequence>
<feature type="non-terminal residue" evidence="1">
    <location>
        <position position="1"/>
    </location>
</feature>
<organism evidence="1 2">
    <name type="scientific">Paraglomus brasilianum</name>
    <dbReference type="NCBI Taxonomy" id="144538"/>
    <lineage>
        <taxon>Eukaryota</taxon>
        <taxon>Fungi</taxon>
        <taxon>Fungi incertae sedis</taxon>
        <taxon>Mucoromycota</taxon>
        <taxon>Glomeromycotina</taxon>
        <taxon>Glomeromycetes</taxon>
        <taxon>Paraglomerales</taxon>
        <taxon>Paraglomeraceae</taxon>
        <taxon>Paraglomus</taxon>
    </lineage>
</organism>
<name>A0A9N9ED11_9GLOM</name>
<dbReference type="AlphaFoldDB" id="A0A9N9ED11"/>
<dbReference type="OrthoDB" id="2443520at2759"/>
<dbReference type="Proteomes" id="UP000789739">
    <property type="component" value="Unassembled WGS sequence"/>
</dbReference>
<dbReference type="EMBL" id="CAJVPI010005637">
    <property type="protein sequence ID" value="CAG8674876.1"/>
    <property type="molecule type" value="Genomic_DNA"/>
</dbReference>